<evidence type="ECO:0000256" key="6">
    <source>
        <dbReference type="ARBA" id="ARBA00022840"/>
    </source>
</evidence>
<keyword evidence="8" id="KW-1133">Transmembrane helix</keyword>
<evidence type="ECO:0000256" key="3">
    <source>
        <dbReference type="ARBA" id="ARBA00022448"/>
    </source>
</evidence>
<dbReference type="GO" id="GO:0005524">
    <property type="term" value="F:ATP binding"/>
    <property type="evidence" value="ECO:0007669"/>
    <property type="project" value="UniProtKB-KW"/>
</dbReference>
<dbReference type="EMBL" id="LXQA010062469">
    <property type="protein sequence ID" value="MCI06622.1"/>
    <property type="molecule type" value="Genomic_DNA"/>
</dbReference>
<keyword evidence="6" id="KW-0067">ATP-binding</keyword>
<evidence type="ECO:0000256" key="1">
    <source>
        <dbReference type="ARBA" id="ARBA00004141"/>
    </source>
</evidence>
<evidence type="ECO:0000313" key="10">
    <source>
        <dbReference type="EMBL" id="MCI06622.1"/>
    </source>
</evidence>
<evidence type="ECO:0000256" key="2">
    <source>
        <dbReference type="ARBA" id="ARBA00004308"/>
    </source>
</evidence>
<dbReference type="GO" id="GO:0045332">
    <property type="term" value="P:phospholipid translocation"/>
    <property type="evidence" value="ECO:0007669"/>
    <property type="project" value="TreeGrafter"/>
</dbReference>
<dbReference type="GO" id="GO:0005886">
    <property type="term" value="C:plasma membrane"/>
    <property type="evidence" value="ECO:0007669"/>
    <property type="project" value="TreeGrafter"/>
</dbReference>
<keyword evidence="3" id="KW-0813">Transport</keyword>
<keyword evidence="9" id="KW-0472">Membrane</keyword>
<dbReference type="GO" id="GO:0048194">
    <property type="term" value="P:Golgi vesicle budding"/>
    <property type="evidence" value="ECO:0007669"/>
    <property type="project" value="TreeGrafter"/>
</dbReference>
<comment type="caution">
    <text evidence="10">The sequence shown here is derived from an EMBL/GenBank/DDBJ whole genome shotgun (WGS) entry which is preliminary data.</text>
</comment>
<dbReference type="FunFam" id="3.40.50.1000:FF:000001">
    <property type="entry name" value="Phospholipid-transporting ATPase IC"/>
    <property type="match status" value="1"/>
</dbReference>
<accession>A0A392P4E9</accession>
<keyword evidence="4" id="KW-0812">Transmembrane</keyword>
<protein>
    <submittedName>
        <fullName evidence="10">Phospholipid-transporting ATPase 3-like</fullName>
    </submittedName>
</protein>
<dbReference type="PANTHER" id="PTHR24092">
    <property type="entry name" value="PROBABLE PHOSPHOLIPID-TRANSPORTING ATPASE"/>
    <property type="match status" value="1"/>
</dbReference>
<keyword evidence="5" id="KW-0547">Nucleotide-binding</keyword>
<keyword evidence="11" id="KW-1185">Reference proteome</keyword>
<dbReference type="AlphaFoldDB" id="A0A392P4E9"/>
<organism evidence="10 11">
    <name type="scientific">Trifolium medium</name>
    <dbReference type="NCBI Taxonomy" id="97028"/>
    <lineage>
        <taxon>Eukaryota</taxon>
        <taxon>Viridiplantae</taxon>
        <taxon>Streptophyta</taxon>
        <taxon>Embryophyta</taxon>
        <taxon>Tracheophyta</taxon>
        <taxon>Spermatophyta</taxon>
        <taxon>Magnoliopsida</taxon>
        <taxon>eudicotyledons</taxon>
        <taxon>Gunneridae</taxon>
        <taxon>Pentapetalae</taxon>
        <taxon>rosids</taxon>
        <taxon>fabids</taxon>
        <taxon>Fabales</taxon>
        <taxon>Fabaceae</taxon>
        <taxon>Papilionoideae</taxon>
        <taxon>50 kb inversion clade</taxon>
        <taxon>NPAAA clade</taxon>
        <taxon>Hologalegina</taxon>
        <taxon>IRL clade</taxon>
        <taxon>Trifolieae</taxon>
        <taxon>Trifolium</taxon>
    </lineage>
</organism>
<evidence type="ECO:0000256" key="4">
    <source>
        <dbReference type="ARBA" id="ARBA00022692"/>
    </source>
</evidence>
<dbReference type="GO" id="GO:0005802">
    <property type="term" value="C:trans-Golgi network"/>
    <property type="evidence" value="ECO:0007669"/>
    <property type="project" value="TreeGrafter"/>
</dbReference>
<feature type="non-terminal residue" evidence="10">
    <location>
        <position position="1"/>
    </location>
</feature>
<comment type="subcellular location">
    <subcellularLocation>
        <location evidence="2">Endomembrane system</location>
    </subcellularLocation>
    <subcellularLocation>
        <location evidence="1">Membrane</location>
        <topology evidence="1">Multi-pass membrane protein</topology>
    </subcellularLocation>
</comment>
<dbReference type="Proteomes" id="UP000265520">
    <property type="component" value="Unassembled WGS sequence"/>
</dbReference>
<evidence type="ECO:0000256" key="5">
    <source>
        <dbReference type="ARBA" id="ARBA00022741"/>
    </source>
</evidence>
<keyword evidence="7" id="KW-1278">Translocase</keyword>
<evidence type="ECO:0000313" key="11">
    <source>
        <dbReference type="Proteomes" id="UP000265520"/>
    </source>
</evidence>
<evidence type="ECO:0000256" key="8">
    <source>
        <dbReference type="ARBA" id="ARBA00022989"/>
    </source>
</evidence>
<dbReference type="PANTHER" id="PTHR24092:SF180">
    <property type="entry name" value="PHOSPHOLIPID-TRANSPORTING ATPASE DNF1-RELATED"/>
    <property type="match status" value="1"/>
</dbReference>
<dbReference type="GO" id="GO:0000139">
    <property type="term" value="C:Golgi membrane"/>
    <property type="evidence" value="ECO:0007669"/>
    <property type="project" value="GOC"/>
</dbReference>
<dbReference type="PROSITE" id="PS00154">
    <property type="entry name" value="ATPASE_E1_E2"/>
    <property type="match status" value="1"/>
</dbReference>
<dbReference type="InterPro" id="IPR018303">
    <property type="entry name" value="ATPase_P-typ_P_site"/>
</dbReference>
<reference evidence="10 11" key="1">
    <citation type="journal article" date="2018" name="Front. Plant Sci.">
        <title>Red Clover (Trifolium pratense) and Zigzag Clover (T. medium) - A Picture of Genomic Similarities and Differences.</title>
        <authorList>
            <person name="Dluhosova J."/>
            <person name="Istvanek J."/>
            <person name="Nedelnik J."/>
            <person name="Repkova J."/>
        </authorList>
    </citation>
    <scope>NUCLEOTIDE SEQUENCE [LARGE SCALE GENOMIC DNA]</scope>
    <source>
        <strain evidence="11">cv. 10/8</strain>
        <tissue evidence="10">Leaf</tissue>
    </source>
</reference>
<proteinExistence type="predicted"/>
<evidence type="ECO:0000256" key="7">
    <source>
        <dbReference type="ARBA" id="ARBA00022967"/>
    </source>
</evidence>
<sequence>VEYIFSDKTGTLTRNLMEFFKCSIRGEVYGNGVTEIEKGIAERRGIKLECERGVSILMMLGSWEELGGMSQIPIAAR</sequence>
<dbReference type="GO" id="GO:0140326">
    <property type="term" value="F:ATPase-coupled intramembrane lipid transporter activity"/>
    <property type="evidence" value="ECO:0007669"/>
    <property type="project" value="TreeGrafter"/>
</dbReference>
<name>A0A392P4E9_9FABA</name>
<evidence type="ECO:0000256" key="9">
    <source>
        <dbReference type="ARBA" id="ARBA00023136"/>
    </source>
</evidence>